<keyword evidence="2" id="KW-0238">DNA-binding</keyword>
<protein>
    <submittedName>
        <fullName evidence="2">Homeobox protein NOBOX</fullName>
    </submittedName>
</protein>
<gene>
    <name evidence="2" type="primary">NOBOX</name>
</gene>
<accession>A0AC58QNW5</accession>
<evidence type="ECO:0000313" key="2">
    <source>
        <dbReference type="RefSeq" id="XP_074223971.1"/>
    </source>
</evidence>
<name>A0AC58QNW5_CAMBA</name>
<proteinExistence type="predicted"/>
<reference evidence="2" key="1">
    <citation type="submission" date="2025-08" db="UniProtKB">
        <authorList>
            <consortium name="RefSeq"/>
        </authorList>
    </citation>
    <scope>IDENTIFICATION</scope>
    <source>
        <tissue evidence="2">Blood</tissue>
    </source>
</reference>
<organism evidence="1 2">
    <name type="scientific">Camelus bactrianus</name>
    <name type="common">Bactrian camel</name>
    <dbReference type="NCBI Taxonomy" id="9837"/>
    <lineage>
        <taxon>Eukaryota</taxon>
        <taxon>Metazoa</taxon>
        <taxon>Chordata</taxon>
        <taxon>Craniata</taxon>
        <taxon>Vertebrata</taxon>
        <taxon>Euteleostomi</taxon>
        <taxon>Mammalia</taxon>
        <taxon>Eutheria</taxon>
        <taxon>Laurasiatheria</taxon>
        <taxon>Artiodactyla</taxon>
        <taxon>Tylopoda</taxon>
        <taxon>Camelidae</taxon>
        <taxon>Camelus</taxon>
    </lineage>
</organism>
<sequence>MGGLEGWDPRLKQAKGLGRAGVGRLKRGQGAHYAAPSILGVPISLHAEKDSSPRLLLEVPTPITFLTWVYHSDTSHLWSTYCVPGLLGTGSPKMLKNSLALLPSYLPALRLHACGGGLLTLFSGFYAGKQSDKAPWLMAYVFLDTLKHLNRLWSLKLTSQVSGEKLGTHKGKPVAQREAACPGRPGSSFSGAEVSGCWLSTGQEGGGQPPAARLEEEGEEPLQSSAPHTQDVSLLHAVSGEKPPSDIPGEAGGADAGRECQPLGPGTPHRGRTLAPLRPQPQGPGCPLPVREGKAGKRPSSPAPGKQKKPNTGGLASTSSPSVTNSARAMYNPVPCGSGRGSCHLANLLSTLAQNNQIADPKKKSPEVTCQGRKKTRTLYRSDQLEELERLFQEDHYPDSDKRREIAQTVGVTPQRIMVKGAGRLLSVGRGAQGWDSGEAEQALSPSRVGAEVWFQNRRAKWRKVEKMNEETKDTPAGPAPTPASHQCGSAAELAPAVRADPEPGTFPQEPPLDPLPEPPTVLTSDQTRTPAQQSEGAQRVAVTPPLFSPPPVRRANLPFPLGPVQTPELMPLLLDTPGSDGSHKDGPCGSWGTSITPPPACSFLEELEPQDYQQSNQPGPFPFSQALPPPLFQQPQPQFPYLPPFPFHTPSSLAPPLPEDSLFAWSYGPIGGPCQGGFQGPPSGQTLPQPPAGSMGAVPWNDPCLPDLPFLGPFCPQALGAHLAGDGYFPDLLAAPYGPALGCQPSPGLARVPEGARPGPGPPLSKGREGLPAASVELPSAPEEGQEDDEDSPSP</sequence>
<dbReference type="Proteomes" id="UP001732780">
    <property type="component" value="Chromosome 7"/>
</dbReference>
<dbReference type="RefSeq" id="XP_074223971.1">
    <property type="nucleotide sequence ID" value="XM_074367870.1"/>
</dbReference>
<keyword evidence="2" id="KW-0371">Homeobox</keyword>
<keyword evidence="1" id="KW-1185">Reference proteome</keyword>
<evidence type="ECO:0000313" key="1">
    <source>
        <dbReference type="Proteomes" id="UP001732780"/>
    </source>
</evidence>